<dbReference type="InterPro" id="IPR013324">
    <property type="entry name" value="RNA_pol_sigma_r3/r4-like"/>
</dbReference>
<dbReference type="GO" id="GO:0016987">
    <property type="term" value="F:sigma factor activity"/>
    <property type="evidence" value="ECO:0007669"/>
    <property type="project" value="UniProtKB-KW"/>
</dbReference>
<dbReference type="SUPFAM" id="SSF88659">
    <property type="entry name" value="Sigma3 and sigma4 domains of RNA polymerase sigma factors"/>
    <property type="match status" value="1"/>
</dbReference>
<feature type="region of interest" description="Disordered" evidence="6">
    <location>
        <begin position="87"/>
        <end position="106"/>
    </location>
</feature>
<dbReference type="GO" id="GO:0006352">
    <property type="term" value="P:DNA-templated transcription initiation"/>
    <property type="evidence" value="ECO:0007669"/>
    <property type="project" value="InterPro"/>
</dbReference>
<feature type="transmembrane region" description="Helical" evidence="7">
    <location>
        <begin position="284"/>
        <end position="305"/>
    </location>
</feature>
<dbReference type="PANTHER" id="PTHR43133:SF8">
    <property type="entry name" value="RNA POLYMERASE SIGMA FACTOR HI_1459-RELATED"/>
    <property type="match status" value="1"/>
</dbReference>
<comment type="caution">
    <text evidence="9">The sequence shown here is derived from an EMBL/GenBank/DDBJ whole genome shotgun (WGS) entry which is preliminary data.</text>
</comment>
<dbReference type="InterPro" id="IPR039425">
    <property type="entry name" value="RNA_pol_sigma-70-like"/>
</dbReference>
<feature type="compositionally biased region" description="Pro residues" evidence="6">
    <location>
        <begin position="94"/>
        <end position="106"/>
    </location>
</feature>
<keyword evidence="5" id="KW-0804">Transcription</keyword>
<evidence type="ECO:0000256" key="3">
    <source>
        <dbReference type="ARBA" id="ARBA00023082"/>
    </source>
</evidence>
<evidence type="ECO:0000256" key="5">
    <source>
        <dbReference type="ARBA" id="ARBA00023163"/>
    </source>
</evidence>
<evidence type="ECO:0000256" key="7">
    <source>
        <dbReference type="SAM" id="Phobius"/>
    </source>
</evidence>
<evidence type="ECO:0000256" key="4">
    <source>
        <dbReference type="ARBA" id="ARBA00023125"/>
    </source>
</evidence>
<reference evidence="9 10" key="1">
    <citation type="submission" date="2018-01" db="EMBL/GenBank/DDBJ databases">
        <title>Draft genome sequence of Sphaerisporangium sp. 7K107.</title>
        <authorList>
            <person name="Sahin N."/>
            <person name="Saygin H."/>
            <person name="Ay H."/>
        </authorList>
    </citation>
    <scope>NUCLEOTIDE SEQUENCE [LARGE SCALE GENOMIC DNA]</scope>
    <source>
        <strain evidence="9 10">7K107</strain>
    </source>
</reference>
<dbReference type="SUPFAM" id="SSF88946">
    <property type="entry name" value="Sigma2 domain of RNA polymerase sigma factors"/>
    <property type="match status" value="1"/>
</dbReference>
<accession>A0A2W2F0V1</accession>
<dbReference type="AlphaFoldDB" id="A0A2W2F0V1"/>
<dbReference type="Proteomes" id="UP000248544">
    <property type="component" value="Unassembled WGS sequence"/>
</dbReference>
<name>A0A2W2F0V1_9ACTN</name>
<evidence type="ECO:0000256" key="2">
    <source>
        <dbReference type="ARBA" id="ARBA00023015"/>
    </source>
</evidence>
<dbReference type="Pfam" id="PF04545">
    <property type="entry name" value="Sigma70_r4"/>
    <property type="match status" value="1"/>
</dbReference>
<evidence type="ECO:0000256" key="1">
    <source>
        <dbReference type="ARBA" id="ARBA00010641"/>
    </source>
</evidence>
<keyword evidence="3" id="KW-0731">Sigma factor</keyword>
<keyword evidence="2" id="KW-0805">Transcription regulation</keyword>
<comment type="similarity">
    <text evidence="1">Belongs to the sigma-70 factor family. ECF subfamily.</text>
</comment>
<keyword evidence="10" id="KW-1185">Reference proteome</keyword>
<evidence type="ECO:0000259" key="8">
    <source>
        <dbReference type="Pfam" id="PF04545"/>
    </source>
</evidence>
<feature type="non-terminal residue" evidence="9">
    <location>
        <position position="329"/>
    </location>
</feature>
<evidence type="ECO:0000313" key="9">
    <source>
        <dbReference type="EMBL" id="PZG29802.1"/>
    </source>
</evidence>
<evidence type="ECO:0000256" key="6">
    <source>
        <dbReference type="SAM" id="MobiDB-lite"/>
    </source>
</evidence>
<dbReference type="RefSeq" id="WP_267898089.1">
    <property type="nucleotide sequence ID" value="NZ_POUA01000364.1"/>
</dbReference>
<keyword evidence="7" id="KW-0472">Membrane</keyword>
<dbReference type="Gene3D" id="1.10.10.10">
    <property type="entry name" value="Winged helix-like DNA-binding domain superfamily/Winged helix DNA-binding domain"/>
    <property type="match status" value="1"/>
</dbReference>
<evidence type="ECO:0000313" key="10">
    <source>
        <dbReference type="Proteomes" id="UP000248544"/>
    </source>
</evidence>
<protein>
    <recommendedName>
        <fullName evidence="8">RNA polymerase sigma-70 region 4 domain-containing protein</fullName>
    </recommendedName>
</protein>
<dbReference type="InterPro" id="IPR036388">
    <property type="entry name" value="WH-like_DNA-bd_sf"/>
</dbReference>
<keyword evidence="7" id="KW-0812">Transmembrane</keyword>
<keyword evidence="7" id="KW-1133">Transmembrane helix</keyword>
<dbReference type="EMBL" id="POUA01000364">
    <property type="protein sequence ID" value="PZG29802.1"/>
    <property type="molecule type" value="Genomic_DNA"/>
</dbReference>
<keyword evidence="4" id="KW-0238">DNA-binding</keyword>
<dbReference type="GO" id="GO:0003677">
    <property type="term" value="F:DNA binding"/>
    <property type="evidence" value="ECO:0007669"/>
    <property type="project" value="UniProtKB-KW"/>
</dbReference>
<dbReference type="InterPro" id="IPR007630">
    <property type="entry name" value="RNA_pol_sigma70_r4"/>
</dbReference>
<dbReference type="PANTHER" id="PTHR43133">
    <property type="entry name" value="RNA POLYMERASE ECF-TYPE SIGMA FACTO"/>
    <property type="match status" value="1"/>
</dbReference>
<sequence>MSERVLVEALRARDPGALAVLYDTYAEDIYRFCIFVLGSPDGAQVALRDTLIAAEANIHVLSDPARLRLWLLALARVECDRRALQAGHGAPATAPDPPPAARAPAPAPGAELSVIAWHATWSLPAADRRVLGLATGRGLGMEEIAEVTGMAAGSVREAHEAALRRLRDAVTAEYLARKGPSDCPRRARILAGFAGEPTPQTRERLVGHIARCDACGPHRARQISPAKVFDLLPATPLPETLRVRVLTCFTDPGLLPYRRYVARRVGMLDARGFPARGIKGGRRLPVAAAGAVAAVATLIAVVHAFGFAGEAPGRQAAANASRAAPSGGG</sequence>
<feature type="domain" description="RNA polymerase sigma-70 region 4" evidence="8">
    <location>
        <begin position="122"/>
        <end position="167"/>
    </location>
</feature>
<dbReference type="Gene3D" id="1.10.1740.10">
    <property type="match status" value="1"/>
</dbReference>
<gene>
    <name evidence="9" type="ORF">C1I98_31605</name>
</gene>
<proteinExistence type="inferred from homology"/>
<dbReference type="InterPro" id="IPR013325">
    <property type="entry name" value="RNA_pol_sigma_r2"/>
</dbReference>
<organism evidence="9 10">
    <name type="scientific">Spongiactinospora gelatinilytica</name>
    <dbReference type="NCBI Taxonomy" id="2666298"/>
    <lineage>
        <taxon>Bacteria</taxon>
        <taxon>Bacillati</taxon>
        <taxon>Actinomycetota</taxon>
        <taxon>Actinomycetes</taxon>
        <taxon>Streptosporangiales</taxon>
        <taxon>Streptosporangiaceae</taxon>
        <taxon>Spongiactinospora</taxon>
    </lineage>
</organism>